<comment type="caution">
    <text evidence="1">The sequence shown here is derived from an EMBL/GenBank/DDBJ whole genome shotgun (WGS) entry which is preliminary data.</text>
</comment>
<evidence type="ECO:0000313" key="2">
    <source>
        <dbReference type="Proteomes" id="UP001151760"/>
    </source>
</evidence>
<reference evidence="1" key="2">
    <citation type="submission" date="2022-01" db="EMBL/GenBank/DDBJ databases">
        <authorList>
            <person name="Yamashiro T."/>
            <person name="Shiraishi A."/>
            <person name="Satake H."/>
            <person name="Nakayama K."/>
        </authorList>
    </citation>
    <scope>NUCLEOTIDE SEQUENCE</scope>
</reference>
<dbReference type="Gene3D" id="3.40.640.10">
    <property type="entry name" value="Type I PLP-dependent aspartate aminotransferase-like (Major domain)"/>
    <property type="match status" value="1"/>
</dbReference>
<sequence>MASDIFRLLMSLGYKRKLIIQKHSRNPELLKNKTSESKQVVDYKDWQIALSRRCCVMKLWISPSALATMANESNNKELNRLKKAVTESLNATA</sequence>
<name>A0ABQ5HGY2_9ASTR</name>
<protein>
    <submittedName>
        <fullName evidence="1">Tyrosine/DOPA decarboxylase 2-like protein</fullName>
    </submittedName>
</protein>
<reference evidence="1" key="1">
    <citation type="journal article" date="2022" name="Int. J. Mol. Sci.">
        <title>Draft Genome of Tanacetum Coccineum: Genomic Comparison of Closely Related Tanacetum-Family Plants.</title>
        <authorList>
            <person name="Yamashiro T."/>
            <person name="Shiraishi A."/>
            <person name="Nakayama K."/>
            <person name="Satake H."/>
        </authorList>
    </citation>
    <scope>NUCLEOTIDE SEQUENCE</scope>
</reference>
<proteinExistence type="predicted"/>
<dbReference type="Proteomes" id="UP001151760">
    <property type="component" value="Unassembled WGS sequence"/>
</dbReference>
<accession>A0ABQ5HGY2</accession>
<organism evidence="1 2">
    <name type="scientific">Tanacetum coccineum</name>
    <dbReference type="NCBI Taxonomy" id="301880"/>
    <lineage>
        <taxon>Eukaryota</taxon>
        <taxon>Viridiplantae</taxon>
        <taxon>Streptophyta</taxon>
        <taxon>Embryophyta</taxon>
        <taxon>Tracheophyta</taxon>
        <taxon>Spermatophyta</taxon>
        <taxon>Magnoliopsida</taxon>
        <taxon>eudicotyledons</taxon>
        <taxon>Gunneridae</taxon>
        <taxon>Pentapetalae</taxon>
        <taxon>asterids</taxon>
        <taxon>campanulids</taxon>
        <taxon>Asterales</taxon>
        <taxon>Asteraceae</taxon>
        <taxon>Asteroideae</taxon>
        <taxon>Anthemideae</taxon>
        <taxon>Anthemidinae</taxon>
        <taxon>Tanacetum</taxon>
    </lineage>
</organism>
<evidence type="ECO:0000313" key="1">
    <source>
        <dbReference type="EMBL" id="GJT86532.1"/>
    </source>
</evidence>
<dbReference type="EMBL" id="BQNB010019555">
    <property type="protein sequence ID" value="GJT86532.1"/>
    <property type="molecule type" value="Genomic_DNA"/>
</dbReference>
<dbReference type="InterPro" id="IPR015421">
    <property type="entry name" value="PyrdxlP-dep_Trfase_major"/>
</dbReference>
<gene>
    <name evidence="1" type="ORF">Tco_1068249</name>
</gene>
<keyword evidence="2" id="KW-1185">Reference proteome</keyword>